<dbReference type="PANTHER" id="PTHR38342:SF2">
    <property type="entry name" value="INNER MEMBRANE OR EXPORTED"/>
    <property type="match status" value="1"/>
</dbReference>
<evidence type="ECO:0000313" key="3">
    <source>
        <dbReference type="EMBL" id="MBA5764006.1"/>
    </source>
</evidence>
<organism evidence="3 4">
    <name type="scientific">Vibrio marinisediminis</name>
    <dbReference type="NCBI Taxonomy" id="2758441"/>
    <lineage>
        <taxon>Bacteria</taxon>
        <taxon>Pseudomonadati</taxon>
        <taxon>Pseudomonadota</taxon>
        <taxon>Gammaproteobacteria</taxon>
        <taxon>Vibrionales</taxon>
        <taxon>Vibrionaceae</taxon>
        <taxon>Vibrio</taxon>
    </lineage>
</organism>
<sequence length="153" mass="16742">MKSLTLPFLILSVASAHAFADNELVKTQSHSDVSSTASRLVTLLENKGMTIFATIDHSDAANKIGATLRPTQLVIFGNPKIGSKLMQCQQSIGIDLPQKMLISEDQDGKVWISYNQPHYLAQRHHLSGCDNVLKKVETALNNFAKKAAQTNNP</sequence>
<keyword evidence="1" id="KW-0732">Signal</keyword>
<dbReference type="InterPro" id="IPR035923">
    <property type="entry name" value="TT1751-like_sf"/>
</dbReference>
<dbReference type="PANTHER" id="PTHR38342">
    <property type="entry name" value="SLR5037 PROTEIN"/>
    <property type="match status" value="1"/>
</dbReference>
<dbReference type="SUPFAM" id="SSF103247">
    <property type="entry name" value="TT1751-like"/>
    <property type="match status" value="1"/>
</dbReference>
<dbReference type="RefSeq" id="WP_182110064.1">
    <property type="nucleotide sequence ID" value="NZ_JACFYF010000013.1"/>
</dbReference>
<evidence type="ECO:0000313" key="4">
    <source>
        <dbReference type="Proteomes" id="UP000571701"/>
    </source>
</evidence>
<feature type="signal peptide" evidence="1">
    <location>
        <begin position="1"/>
        <end position="18"/>
    </location>
</feature>
<protein>
    <submittedName>
        <fullName evidence="3">DUF302 domain-containing protein</fullName>
    </submittedName>
</protein>
<dbReference type="Pfam" id="PF03625">
    <property type="entry name" value="DUF302"/>
    <property type="match status" value="1"/>
</dbReference>
<feature type="chain" id="PRO_5030944437" evidence="1">
    <location>
        <begin position="19"/>
        <end position="153"/>
    </location>
</feature>
<evidence type="ECO:0000259" key="2">
    <source>
        <dbReference type="Pfam" id="PF03625"/>
    </source>
</evidence>
<name>A0A7W2FTJ6_9VIBR</name>
<dbReference type="AlphaFoldDB" id="A0A7W2FTJ6"/>
<feature type="domain" description="DUF302" evidence="2">
    <location>
        <begin position="55"/>
        <end position="117"/>
    </location>
</feature>
<dbReference type="EMBL" id="JACFYF010000013">
    <property type="protein sequence ID" value="MBA5764006.1"/>
    <property type="molecule type" value="Genomic_DNA"/>
</dbReference>
<proteinExistence type="predicted"/>
<keyword evidence="4" id="KW-1185">Reference proteome</keyword>
<evidence type="ECO:0000256" key="1">
    <source>
        <dbReference type="SAM" id="SignalP"/>
    </source>
</evidence>
<accession>A0A7W2FTJ6</accession>
<dbReference type="Gene3D" id="3.30.310.70">
    <property type="entry name" value="TT1751-like domain"/>
    <property type="match status" value="1"/>
</dbReference>
<gene>
    <name evidence="3" type="ORF">H2O73_16700</name>
</gene>
<dbReference type="Proteomes" id="UP000571701">
    <property type="component" value="Unassembled WGS sequence"/>
</dbReference>
<dbReference type="CDD" id="cd14797">
    <property type="entry name" value="DUF302"/>
    <property type="match status" value="1"/>
</dbReference>
<reference evidence="3 4" key="1">
    <citation type="submission" date="2020-07" db="EMBL/GenBank/DDBJ databases">
        <title>Vibrio marinisediminis sp. nov., isolated from marine sediment.</title>
        <authorList>
            <person name="Ji X."/>
        </authorList>
    </citation>
    <scope>NUCLEOTIDE SEQUENCE [LARGE SCALE GENOMIC DNA]</scope>
    <source>
        <strain evidence="3 4">404</strain>
    </source>
</reference>
<comment type="caution">
    <text evidence="3">The sequence shown here is derived from an EMBL/GenBank/DDBJ whole genome shotgun (WGS) entry which is preliminary data.</text>
</comment>
<dbReference type="InterPro" id="IPR005180">
    <property type="entry name" value="DUF302"/>
</dbReference>